<comment type="caution">
    <text evidence="2">The sequence shown here is derived from an EMBL/GenBank/DDBJ whole genome shotgun (WGS) entry which is preliminary data.</text>
</comment>
<feature type="compositionally biased region" description="Basic and acidic residues" evidence="1">
    <location>
        <begin position="1"/>
        <end position="10"/>
    </location>
</feature>
<keyword evidence="3" id="KW-1185">Reference proteome</keyword>
<evidence type="ECO:0000256" key="1">
    <source>
        <dbReference type="SAM" id="MobiDB-lite"/>
    </source>
</evidence>
<protein>
    <submittedName>
        <fullName evidence="2">Uncharacterized protein</fullName>
    </submittedName>
</protein>
<gene>
    <name evidence="2" type="ORF">Rhow_004483</name>
</gene>
<evidence type="ECO:0000313" key="3">
    <source>
        <dbReference type="Proteomes" id="UP000287519"/>
    </source>
</evidence>
<evidence type="ECO:0000313" key="2">
    <source>
        <dbReference type="EMBL" id="GCE40840.1"/>
    </source>
</evidence>
<name>A0A402CB42_RHOWR</name>
<organism evidence="2 3">
    <name type="scientific">Rhodococcus wratislaviensis</name>
    <name type="common">Tsukamurella wratislaviensis</name>
    <dbReference type="NCBI Taxonomy" id="44752"/>
    <lineage>
        <taxon>Bacteria</taxon>
        <taxon>Bacillati</taxon>
        <taxon>Actinomycetota</taxon>
        <taxon>Actinomycetes</taxon>
        <taxon>Mycobacteriales</taxon>
        <taxon>Nocardiaceae</taxon>
        <taxon>Rhodococcus</taxon>
    </lineage>
</organism>
<reference evidence="2 3" key="1">
    <citation type="submission" date="2018-11" db="EMBL/GenBank/DDBJ databases">
        <title>Microbial catabolism of amino acid.</title>
        <authorList>
            <person name="Hibi M."/>
            <person name="Ogawa J."/>
        </authorList>
    </citation>
    <scope>NUCLEOTIDE SEQUENCE [LARGE SCALE GENOMIC DNA]</scope>
    <source>
        <strain evidence="2 3">C31-06</strain>
    </source>
</reference>
<sequence length="67" mass="7117">MGVDGTDRGSPHIPGSPHHGPNLPLVGHEIGPYPVCETVMARIGQHRCRSTNAGGSATAVFRWAVFR</sequence>
<proteinExistence type="predicted"/>
<feature type="region of interest" description="Disordered" evidence="1">
    <location>
        <begin position="1"/>
        <end position="24"/>
    </location>
</feature>
<feature type="compositionally biased region" description="Low complexity" evidence="1">
    <location>
        <begin position="11"/>
        <end position="21"/>
    </location>
</feature>
<accession>A0A402CB42</accession>
<dbReference type="EMBL" id="BHYM01000037">
    <property type="protein sequence ID" value="GCE40840.1"/>
    <property type="molecule type" value="Genomic_DNA"/>
</dbReference>
<dbReference type="AlphaFoldDB" id="A0A402CB42"/>
<dbReference type="Proteomes" id="UP000287519">
    <property type="component" value="Unassembled WGS sequence"/>
</dbReference>